<evidence type="ECO:0000256" key="1">
    <source>
        <dbReference type="ARBA" id="ARBA00004429"/>
    </source>
</evidence>
<feature type="transmembrane region" description="Helical" evidence="10">
    <location>
        <begin position="514"/>
        <end position="537"/>
    </location>
</feature>
<feature type="transmembrane region" description="Helical" evidence="10">
    <location>
        <begin position="199"/>
        <end position="219"/>
    </location>
</feature>
<dbReference type="EMBL" id="BSOS01000013">
    <property type="protein sequence ID" value="GLR66316.1"/>
    <property type="molecule type" value="Genomic_DNA"/>
</dbReference>
<feature type="domain" description="Cytochrome c-type biogenesis protein CcmF C-terminal" evidence="12">
    <location>
        <begin position="339"/>
        <end position="661"/>
    </location>
</feature>
<keyword evidence="8 10" id="KW-0472">Membrane</keyword>
<feature type="transmembrane region" description="Helical" evidence="10">
    <location>
        <begin position="231"/>
        <end position="252"/>
    </location>
</feature>
<accession>A0ABQ6A620</accession>
<dbReference type="Pfam" id="PF16327">
    <property type="entry name" value="CcmF_C"/>
    <property type="match status" value="1"/>
</dbReference>
<dbReference type="Pfam" id="PF01578">
    <property type="entry name" value="Cytochrom_C_asm"/>
    <property type="match status" value="1"/>
</dbReference>
<dbReference type="Proteomes" id="UP001156641">
    <property type="component" value="Unassembled WGS sequence"/>
</dbReference>
<dbReference type="InterPro" id="IPR003568">
    <property type="entry name" value="Cyt_c_biogenesis_CcmF"/>
</dbReference>
<keyword evidence="14" id="KW-1185">Reference proteome</keyword>
<evidence type="ECO:0000259" key="11">
    <source>
        <dbReference type="Pfam" id="PF01578"/>
    </source>
</evidence>
<feature type="transmembrane region" description="Helical" evidence="10">
    <location>
        <begin position="272"/>
        <end position="290"/>
    </location>
</feature>
<dbReference type="PRINTS" id="PR01411">
    <property type="entry name" value="CCMFBIOGNSIS"/>
</dbReference>
<evidence type="ECO:0000313" key="14">
    <source>
        <dbReference type="Proteomes" id="UP001156641"/>
    </source>
</evidence>
<keyword evidence="5 10" id="KW-0812">Transmembrane</keyword>
<keyword evidence="6" id="KW-0201">Cytochrome c-type biogenesis</keyword>
<evidence type="ECO:0000313" key="13">
    <source>
        <dbReference type="EMBL" id="GLR66316.1"/>
    </source>
</evidence>
<reference evidence="14" key="1">
    <citation type="journal article" date="2019" name="Int. J. Syst. Evol. Microbiol.">
        <title>The Global Catalogue of Microorganisms (GCM) 10K type strain sequencing project: providing services to taxonomists for standard genome sequencing and annotation.</title>
        <authorList>
            <consortium name="The Broad Institute Genomics Platform"/>
            <consortium name="The Broad Institute Genome Sequencing Center for Infectious Disease"/>
            <person name="Wu L."/>
            <person name="Ma J."/>
        </authorList>
    </citation>
    <scope>NUCLEOTIDE SEQUENCE [LARGE SCALE GENOMIC DNA]</scope>
    <source>
        <strain evidence="14">NBRC 112502</strain>
    </source>
</reference>
<sequence>MEPGLWAGTGCKRVEYHASEGERIVIPELGHFALALAVALAFAQGVIGIFAPGLRDPRAMRAAPALALSHFLAIGAAFLGLIYAGVVSDFTVENVADFSSAAVPLIYRISGTWGNHDGSMVLWCFILSLCGATVAAFGNGLPASLRARVLGVLGLVSGGFLLFTLTVSDPFTRLWPPPLDGAGVNPILQDPGLAFHPPVLYTGYVGFSVAFAFAIAALIEGRIDAAWGRWVRPWALLSWCFLTAGIALGSWWSYYTLGWGGYWFWDPVENAALLPWLTGTALLHCAIVVEKREALKAWTVLLAIATFSLSLSGTFLVRSGILNSVHSFAAAPDQGLFILGLLGLTIGGSLLLFAIRAPVLAATGVYAPLSRESALVLNNIFLCSIATVVFVGTLYPPFVNLLFGIQLSIGAPFFNQTVLPLAGPIILAMGVGPMMAWKRAALLPVLRQLWLAAAVGLLVFLVVAANRHVIAALGLAGGAWVVMAAVTDVAGRIRLFRVSPGVSAARLLALPRAAVGATLGHIGFGMMVLGIAGMTLATQKVIVLVPGQSTELGGYTWTLNDIHDAPGPNFSQRVADISLSENGKVFMTLHPARRFFAAQKVITNTAAIRTNGFQDIYAVFASEPPGSGGAELRLNRHPLAPEIWLGGLVMALGGGISLSDRRLRVGAPARKKPAGAVA</sequence>
<keyword evidence="4" id="KW-0997">Cell inner membrane</keyword>
<organism evidence="13 14">
    <name type="scientific">Acidocella aquatica</name>
    <dbReference type="NCBI Taxonomy" id="1922313"/>
    <lineage>
        <taxon>Bacteria</taxon>
        <taxon>Pseudomonadati</taxon>
        <taxon>Pseudomonadota</taxon>
        <taxon>Alphaproteobacteria</taxon>
        <taxon>Acetobacterales</taxon>
        <taxon>Acidocellaceae</taxon>
        <taxon>Acidocella</taxon>
    </lineage>
</organism>
<feature type="transmembrane region" description="Helical" evidence="10">
    <location>
        <begin position="418"/>
        <end position="437"/>
    </location>
</feature>
<dbReference type="PANTHER" id="PTHR43653:SF1">
    <property type="entry name" value="CYTOCHROME C-TYPE BIOGENESIS PROTEIN CCMF"/>
    <property type="match status" value="1"/>
</dbReference>
<dbReference type="InterPro" id="IPR003567">
    <property type="entry name" value="Cyt_c_biogenesis"/>
</dbReference>
<dbReference type="PRINTS" id="PR01410">
    <property type="entry name" value="CCBIOGENESIS"/>
</dbReference>
<evidence type="ECO:0000256" key="4">
    <source>
        <dbReference type="ARBA" id="ARBA00022519"/>
    </source>
</evidence>
<evidence type="ECO:0000259" key="12">
    <source>
        <dbReference type="Pfam" id="PF16327"/>
    </source>
</evidence>
<gene>
    <name evidence="13" type="ORF">GCM10010909_09960</name>
</gene>
<feature type="transmembrane region" description="Helical" evidence="10">
    <location>
        <begin position="376"/>
        <end position="398"/>
    </location>
</feature>
<evidence type="ECO:0000256" key="9">
    <source>
        <dbReference type="ARBA" id="ARBA00037230"/>
    </source>
</evidence>
<protein>
    <submittedName>
        <fullName evidence="13">Cytochrome c biogenesis protein CcmF</fullName>
    </submittedName>
</protein>
<feature type="transmembrane region" description="Helical" evidence="10">
    <location>
        <begin position="66"/>
        <end position="86"/>
    </location>
</feature>
<feature type="transmembrane region" description="Helical" evidence="10">
    <location>
        <begin position="120"/>
        <end position="137"/>
    </location>
</feature>
<keyword evidence="7 10" id="KW-1133">Transmembrane helix</keyword>
<feature type="transmembrane region" description="Helical" evidence="10">
    <location>
        <begin position="471"/>
        <end position="493"/>
    </location>
</feature>
<feature type="domain" description="Cytochrome c assembly protein" evidence="11">
    <location>
        <begin position="113"/>
        <end position="319"/>
    </location>
</feature>
<feature type="transmembrane region" description="Helical" evidence="10">
    <location>
        <begin position="149"/>
        <end position="168"/>
    </location>
</feature>
<name>A0ABQ6A620_9PROT</name>
<evidence type="ECO:0000256" key="5">
    <source>
        <dbReference type="ARBA" id="ARBA00022692"/>
    </source>
</evidence>
<dbReference type="InterPro" id="IPR032523">
    <property type="entry name" value="CcmF_C"/>
</dbReference>
<evidence type="ECO:0000256" key="3">
    <source>
        <dbReference type="ARBA" id="ARBA00022475"/>
    </source>
</evidence>
<feature type="transmembrane region" description="Helical" evidence="10">
    <location>
        <begin position="32"/>
        <end position="54"/>
    </location>
</feature>
<comment type="subcellular location">
    <subcellularLocation>
        <location evidence="1">Cell inner membrane</location>
        <topology evidence="1">Multi-pass membrane protein</topology>
    </subcellularLocation>
</comment>
<comment type="caution">
    <text evidence="13">The sequence shown here is derived from an EMBL/GenBank/DDBJ whole genome shotgun (WGS) entry which is preliminary data.</text>
</comment>
<feature type="transmembrane region" description="Helical" evidence="10">
    <location>
        <begin position="297"/>
        <end position="316"/>
    </location>
</feature>
<evidence type="ECO:0000256" key="10">
    <source>
        <dbReference type="SAM" id="Phobius"/>
    </source>
</evidence>
<evidence type="ECO:0000256" key="2">
    <source>
        <dbReference type="ARBA" id="ARBA00009186"/>
    </source>
</evidence>
<keyword evidence="3" id="KW-1003">Cell membrane</keyword>
<feature type="transmembrane region" description="Helical" evidence="10">
    <location>
        <begin position="336"/>
        <end position="355"/>
    </location>
</feature>
<evidence type="ECO:0000256" key="7">
    <source>
        <dbReference type="ARBA" id="ARBA00022989"/>
    </source>
</evidence>
<evidence type="ECO:0000256" key="6">
    <source>
        <dbReference type="ARBA" id="ARBA00022748"/>
    </source>
</evidence>
<proteinExistence type="inferred from homology"/>
<comment type="similarity">
    <text evidence="2">Belongs to the CcmF/CycK/Ccl1/NrfE/CcsA family.</text>
</comment>
<dbReference type="InterPro" id="IPR002541">
    <property type="entry name" value="Cyt_c_assembly"/>
</dbReference>
<feature type="transmembrane region" description="Helical" evidence="10">
    <location>
        <begin position="449"/>
        <end position="465"/>
    </location>
</feature>
<comment type="function">
    <text evidence="9">Required for the biogenesis of c-type cytochromes. Possible subunit of a heme lyase.</text>
</comment>
<dbReference type="PANTHER" id="PTHR43653">
    <property type="entry name" value="CYTOCHROME C ASSEMBLY PROTEIN-RELATED"/>
    <property type="match status" value="1"/>
</dbReference>
<evidence type="ECO:0000256" key="8">
    <source>
        <dbReference type="ARBA" id="ARBA00023136"/>
    </source>
</evidence>